<dbReference type="AlphaFoldDB" id="A0A1I5AJW6"/>
<accession>A0A1I5AJW6</accession>
<organism evidence="1 2">
    <name type="scientific">Algoriphagus ornithinivorans</name>
    <dbReference type="NCBI Taxonomy" id="226506"/>
    <lineage>
        <taxon>Bacteria</taxon>
        <taxon>Pseudomonadati</taxon>
        <taxon>Bacteroidota</taxon>
        <taxon>Cytophagia</taxon>
        <taxon>Cytophagales</taxon>
        <taxon>Cyclobacteriaceae</taxon>
        <taxon>Algoriphagus</taxon>
    </lineage>
</organism>
<dbReference type="STRING" id="226506.SAMN04488519_101186"/>
<reference evidence="2" key="1">
    <citation type="submission" date="2016-10" db="EMBL/GenBank/DDBJ databases">
        <authorList>
            <person name="Varghese N."/>
            <person name="Submissions S."/>
        </authorList>
    </citation>
    <scope>NUCLEOTIDE SEQUENCE [LARGE SCALE GENOMIC DNA]</scope>
    <source>
        <strain evidence="2">DSM 15282</strain>
    </source>
</reference>
<gene>
    <name evidence="1" type="ORF">SAMN04488519_101186</name>
</gene>
<dbReference type="Proteomes" id="UP000199564">
    <property type="component" value="Unassembled WGS sequence"/>
</dbReference>
<proteinExistence type="predicted"/>
<dbReference type="EMBL" id="FOVW01000001">
    <property type="protein sequence ID" value="SFN62718.1"/>
    <property type="molecule type" value="Genomic_DNA"/>
</dbReference>
<protein>
    <recommendedName>
        <fullName evidence="3">TonB protein C-terminal</fullName>
    </recommendedName>
</protein>
<name>A0A1I5AJW6_9BACT</name>
<dbReference type="RefSeq" id="WP_091649015.1">
    <property type="nucleotide sequence ID" value="NZ_FOVW01000001.1"/>
</dbReference>
<evidence type="ECO:0008006" key="3">
    <source>
        <dbReference type="Google" id="ProtNLM"/>
    </source>
</evidence>
<evidence type="ECO:0000313" key="1">
    <source>
        <dbReference type="EMBL" id="SFN62718.1"/>
    </source>
</evidence>
<keyword evidence="2" id="KW-1185">Reference proteome</keyword>
<sequence length="254" mass="29497">MLFKISIYFQPFLLISSLLIIAPAVQAQTRSIEPLNRHFINIAPEDSVNVAFLKISTELSDSLKIIRYYDLSNRIIKKETIGFNSEGGYREKTVQEYDSLGDLVSLHIQNLENQLSITTYYFDGKQVAQSIYEGNGNYRVIRNGENSPQQLEKNNFTPQLNASKEEWGKFFNRNFKVNGMRIKEDFQYALIAVLIDENGNRKEIEVANPHQVEDYFEQKALELILKWGDNYLPALDPFGNPIEKWLYIPLQFIR</sequence>
<evidence type="ECO:0000313" key="2">
    <source>
        <dbReference type="Proteomes" id="UP000199564"/>
    </source>
</evidence>